<evidence type="ECO:0000313" key="3">
    <source>
        <dbReference type="Proteomes" id="UP000243650"/>
    </source>
</evidence>
<organism evidence="2 3">
    <name type="scientific">Alkalicoccus urumqiensis</name>
    <name type="common">Bacillus urumqiensis</name>
    <dbReference type="NCBI Taxonomy" id="1548213"/>
    <lineage>
        <taxon>Bacteria</taxon>
        <taxon>Bacillati</taxon>
        <taxon>Bacillota</taxon>
        <taxon>Bacilli</taxon>
        <taxon>Bacillales</taxon>
        <taxon>Bacillaceae</taxon>
        <taxon>Alkalicoccus</taxon>
    </lineage>
</organism>
<comment type="caution">
    <text evidence="2">The sequence shown here is derived from an EMBL/GenBank/DDBJ whole genome shotgun (WGS) entry which is preliminary data.</text>
</comment>
<evidence type="ECO:0000256" key="1">
    <source>
        <dbReference type="SAM" id="Phobius"/>
    </source>
</evidence>
<name>A0A2P6MJL9_ALKUR</name>
<keyword evidence="3" id="KW-1185">Reference proteome</keyword>
<feature type="transmembrane region" description="Helical" evidence="1">
    <location>
        <begin position="22"/>
        <end position="41"/>
    </location>
</feature>
<dbReference type="EMBL" id="PVNS01000003">
    <property type="protein sequence ID" value="PRO66465.1"/>
    <property type="molecule type" value="Genomic_DNA"/>
</dbReference>
<keyword evidence="1" id="KW-0472">Membrane</keyword>
<keyword evidence="1" id="KW-0812">Transmembrane</keyword>
<proteinExistence type="predicted"/>
<evidence type="ECO:0000313" key="2">
    <source>
        <dbReference type="EMBL" id="PRO66465.1"/>
    </source>
</evidence>
<keyword evidence="1" id="KW-1133">Transmembrane helix</keyword>
<accession>A0A2P6MJL9</accession>
<protein>
    <submittedName>
        <fullName evidence="2">Uncharacterized protein</fullName>
    </submittedName>
</protein>
<sequence>MGVLLVFYHHYIGTQVNHIERVFTYATAGISAVLFAGMVLIPSEKKVLLGAFVSIFIIVLAAGITFWGIRPYTILYAEVPERIDMLDAHLEETYPERNWEIRQSPAPSDSLYLLLVTFEDEPEITHHYHMSDDVVEGEREIRSTGRSW</sequence>
<reference evidence="2 3" key="1">
    <citation type="submission" date="2018-03" db="EMBL/GenBank/DDBJ databases">
        <title>Bacillus urumqiensis sp. nov., a moderately haloalkaliphilic bacterium isolated from a salt lake.</title>
        <authorList>
            <person name="Zhao B."/>
            <person name="Liao Z."/>
        </authorList>
    </citation>
    <scope>NUCLEOTIDE SEQUENCE [LARGE SCALE GENOMIC DNA]</scope>
    <source>
        <strain evidence="2 3">BZ-SZ-XJ18</strain>
    </source>
</reference>
<gene>
    <name evidence="2" type="ORF">C6I21_03755</name>
</gene>
<dbReference type="Proteomes" id="UP000243650">
    <property type="component" value="Unassembled WGS sequence"/>
</dbReference>
<dbReference type="AlphaFoldDB" id="A0A2P6MJL9"/>
<feature type="transmembrane region" description="Helical" evidence="1">
    <location>
        <begin position="47"/>
        <end position="69"/>
    </location>
</feature>